<evidence type="ECO:0008006" key="3">
    <source>
        <dbReference type="Google" id="ProtNLM"/>
    </source>
</evidence>
<proteinExistence type="predicted"/>
<evidence type="ECO:0000313" key="1">
    <source>
        <dbReference type="EMBL" id="EMA42938.1"/>
    </source>
</evidence>
<dbReference type="AlphaFoldDB" id="M0MC76"/>
<evidence type="ECO:0000313" key="2">
    <source>
        <dbReference type="Proteomes" id="UP000011607"/>
    </source>
</evidence>
<name>M0MC76_9EURY</name>
<protein>
    <recommendedName>
        <fullName evidence="3">Pilin/flagellin</fullName>
    </recommendedName>
</protein>
<gene>
    <name evidence="1" type="ORF">C446_03791</name>
</gene>
<organism evidence="1 2">
    <name type="scientific">Halobiforma nitratireducens JCM 10879</name>
    <dbReference type="NCBI Taxonomy" id="1227454"/>
    <lineage>
        <taxon>Archaea</taxon>
        <taxon>Methanobacteriati</taxon>
        <taxon>Methanobacteriota</taxon>
        <taxon>Stenosarchaea group</taxon>
        <taxon>Halobacteria</taxon>
        <taxon>Halobacteriales</taxon>
        <taxon>Natrialbaceae</taxon>
        <taxon>Halobiforma</taxon>
    </lineage>
</organism>
<keyword evidence="2" id="KW-1185">Reference proteome</keyword>
<dbReference type="eggNOG" id="arCOG06117">
    <property type="taxonomic scope" value="Archaea"/>
</dbReference>
<comment type="caution">
    <text evidence="1">The sequence shown here is derived from an EMBL/GenBank/DDBJ whole genome shotgun (WGS) entry which is preliminary data.</text>
</comment>
<dbReference type="EMBL" id="AOMA01000048">
    <property type="protein sequence ID" value="EMA42938.1"/>
    <property type="molecule type" value="Genomic_DNA"/>
</dbReference>
<accession>M0MC76</accession>
<dbReference type="RefSeq" id="WP_006671718.1">
    <property type="nucleotide sequence ID" value="NZ_AOMA01000048.1"/>
</dbReference>
<dbReference type="STRING" id="1227454.C446_03791"/>
<dbReference type="Proteomes" id="UP000011607">
    <property type="component" value="Unassembled WGS sequence"/>
</dbReference>
<dbReference type="InterPro" id="IPR056613">
    <property type="entry name" value="DUF7287"/>
</dbReference>
<sequence length="157" mass="16838">MVGIGIFILAVAFVFAFLPTIITPFDTSTGGAETAQADRIADRVVEDVSTAYSERPNEIVRDEFEDYTDKASHELAADWGLRSSEADDIAYDQVNVSIQHLEDTDGEPVDGPDGTLAAGDEYDGQAAASAARIVTVVDGDGPLESDVPAYRLVVRVW</sequence>
<reference evidence="1 2" key="1">
    <citation type="journal article" date="2014" name="PLoS Genet.">
        <title>Phylogenetically driven sequencing of extremely halophilic archaea reveals strategies for static and dynamic osmo-response.</title>
        <authorList>
            <person name="Becker E.A."/>
            <person name="Seitzer P.M."/>
            <person name="Tritt A."/>
            <person name="Larsen D."/>
            <person name="Krusor M."/>
            <person name="Yao A.I."/>
            <person name="Wu D."/>
            <person name="Madern D."/>
            <person name="Eisen J.A."/>
            <person name="Darling A.E."/>
            <person name="Facciotti M.T."/>
        </authorList>
    </citation>
    <scope>NUCLEOTIDE SEQUENCE [LARGE SCALE GENOMIC DNA]</scope>
    <source>
        <strain evidence="1 2">JCM 10879</strain>
    </source>
</reference>
<dbReference type="Pfam" id="PF23958">
    <property type="entry name" value="DUF7287"/>
    <property type="match status" value="1"/>
</dbReference>